<dbReference type="Pfam" id="PF14322">
    <property type="entry name" value="SusD-like_3"/>
    <property type="match status" value="1"/>
</dbReference>
<dbReference type="Proteomes" id="UP000606600">
    <property type="component" value="Unassembled WGS sequence"/>
</dbReference>
<dbReference type="RefSeq" id="WP_191189469.1">
    <property type="nucleotide sequence ID" value="NZ_JACWMY010000006.1"/>
</dbReference>
<evidence type="ECO:0000256" key="2">
    <source>
        <dbReference type="ARBA" id="ARBA00006275"/>
    </source>
</evidence>
<keyword evidence="5" id="KW-0998">Cell outer membrane</keyword>
<dbReference type="CDD" id="cd08977">
    <property type="entry name" value="SusD"/>
    <property type="match status" value="1"/>
</dbReference>
<proteinExistence type="inferred from homology"/>
<evidence type="ECO:0000313" key="8">
    <source>
        <dbReference type="EMBL" id="MBD1364809.1"/>
    </source>
</evidence>
<protein>
    <submittedName>
        <fullName evidence="8">RagB/SusD family nutrient uptake outer membrane protein</fullName>
    </submittedName>
</protein>
<dbReference type="InterPro" id="IPR011990">
    <property type="entry name" value="TPR-like_helical_dom_sf"/>
</dbReference>
<evidence type="ECO:0000256" key="3">
    <source>
        <dbReference type="ARBA" id="ARBA00022729"/>
    </source>
</evidence>
<comment type="caution">
    <text evidence="8">The sequence shown here is derived from an EMBL/GenBank/DDBJ whole genome shotgun (WGS) entry which is preliminary data.</text>
</comment>
<reference evidence="8 9" key="1">
    <citation type="submission" date="2020-09" db="EMBL/GenBank/DDBJ databases">
        <title>Novel species of Mucilaginibacter isolated from a glacier on the Tibetan Plateau.</title>
        <authorList>
            <person name="Liu Q."/>
            <person name="Xin Y.-H."/>
        </authorList>
    </citation>
    <scope>NUCLEOTIDE SEQUENCE [LARGE SCALE GENOMIC DNA]</scope>
    <source>
        <strain evidence="8 9">ZT4R22</strain>
    </source>
</reference>
<dbReference type="InterPro" id="IPR033985">
    <property type="entry name" value="SusD-like_N"/>
</dbReference>
<evidence type="ECO:0000259" key="7">
    <source>
        <dbReference type="Pfam" id="PF14322"/>
    </source>
</evidence>
<sequence>MNFKKYYVQKVTGIGLFAALLITAQSCKKTFLDEPQQAIQPAVNFWQTQDDATKAVNAMYANLREWKNVSFAPLAIESIPSDDAEKGSSVNDASFFNNFDNFTASSTEGQLSDFWAGQYQTINFANQVLDNVPNINMDGNLKNRYLAEAKFVRAYAYFRLVRAFGDVPLRLNVPKDATEYNIPRTPKAQVWAAAEQDLTDAAAVLPQSYGAADVGRITKGAALALHAKVAMYQQKWSDVLTYTNQVMTLGYSLFPNYEQLFRTNNENNSESVFEIQSDLIAGNPDASNSQYSQIQGVRGSNGGGWGFNVPTQDLANAFETGDPRRDATIIFRGETTPEGDAIPATGDNPMYNQKSYVPFNMWVSGYNEGVQQNIRVIRYADVLLMNAEAANETGNSAQAIASLELVRARARQGNAAILPKVTTTDKAALQAAIWKERRVELAMEYDRYFDVIRQGRGTAVFGPKGWKAGKNEVWPIPQSEIDLSAGVLTQNPGY</sequence>
<comment type="similarity">
    <text evidence="2">Belongs to the SusD family.</text>
</comment>
<name>A0ABR7WR64_9SPHI</name>
<dbReference type="InterPro" id="IPR012944">
    <property type="entry name" value="SusD_RagB_dom"/>
</dbReference>
<keyword evidence="9" id="KW-1185">Reference proteome</keyword>
<feature type="domain" description="RagB/SusD" evidence="6">
    <location>
        <begin position="270"/>
        <end position="494"/>
    </location>
</feature>
<dbReference type="EMBL" id="JACWMY010000006">
    <property type="protein sequence ID" value="MBD1364809.1"/>
    <property type="molecule type" value="Genomic_DNA"/>
</dbReference>
<dbReference type="PROSITE" id="PS51257">
    <property type="entry name" value="PROKAR_LIPOPROTEIN"/>
    <property type="match status" value="1"/>
</dbReference>
<keyword evidence="4" id="KW-0472">Membrane</keyword>
<keyword evidence="3" id="KW-0732">Signal</keyword>
<feature type="domain" description="SusD-like N-terminal" evidence="7">
    <location>
        <begin position="31"/>
        <end position="229"/>
    </location>
</feature>
<evidence type="ECO:0000256" key="5">
    <source>
        <dbReference type="ARBA" id="ARBA00023237"/>
    </source>
</evidence>
<evidence type="ECO:0000256" key="1">
    <source>
        <dbReference type="ARBA" id="ARBA00004442"/>
    </source>
</evidence>
<evidence type="ECO:0000256" key="4">
    <source>
        <dbReference type="ARBA" id="ARBA00023136"/>
    </source>
</evidence>
<evidence type="ECO:0000313" key="9">
    <source>
        <dbReference type="Proteomes" id="UP000606600"/>
    </source>
</evidence>
<dbReference type="SUPFAM" id="SSF48452">
    <property type="entry name" value="TPR-like"/>
    <property type="match status" value="1"/>
</dbReference>
<dbReference type="Gene3D" id="1.25.40.390">
    <property type="match status" value="1"/>
</dbReference>
<comment type="subcellular location">
    <subcellularLocation>
        <location evidence="1">Cell outer membrane</location>
    </subcellularLocation>
</comment>
<gene>
    <name evidence="8" type="ORF">IDJ77_13390</name>
</gene>
<dbReference type="Pfam" id="PF07980">
    <property type="entry name" value="SusD_RagB"/>
    <property type="match status" value="1"/>
</dbReference>
<organism evidence="8 9">
    <name type="scientific">Mucilaginibacter pankratovii</name>
    <dbReference type="NCBI Taxonomy" id="2772110"/>
    <lineage>
        <taxon>Bacteria</taxon>
        <taxon>Pseudomonadati</taxon>
        <taxon>Bacteroidota</taxon>
        <taxon>Sphingobacteriia</taxon>
        <taxon>Sphingobacteriales</taxon>
        <taxon>Sphingobacteriaceae</taxon>
        <taxon>Mucilaginibacter</taxon>
    </lineage>
</organism>
<evidence type="ECO:0000259" key="6">
    <source>
        <dbReference type="Pfam" id="PF07980"/>
    </source>
</evidence>
<accession>A0ABR7WR64</accession>